<evidence type="ECO:0008006" key="3">
    <source>
        <dbReference type="Google" id="ProtNLM"/>
    </source>
</evidence>
<proteinExistence type="predicted"/>
<dbReference type="Proteomes" id="UP001159363">
    <property type="component" value="Chromosome 4"/>
</dbReference>
<protein>
    <recommendedName>
        <fullName evidence="3">DDE Tnp4 domain-containing protein</fullName>
    </recommendedName>
</protein>
<evidence type="ECO:0000313" key="2">
    <source>
        <dbReference type="Proteomes" id="UP001159363"/>
    </source>
</evidence>
<evidence type="ECO:0000313" key="1">
    <source>
        <dbReference type="EMBL" id="KAJ8883856.1"/>
    </source>
</evidence>
<comment type="caution">
    <text evidence="1">The sequence shown here is derived from an EMBL/GenBank/DDBJ whole genome shotgun (WGS) entry which is preliminary data.</text>
</comment>
<sequence length="207" mass="24440">MSSSSEEKEIVVITFACHELEKAERLFWIHEINLKREEFGEFHHLFSDLLRDEERSFKYFRMSSAKFVELLRMLPLQKNETNFRKSILVAEGLAVTMKFLCYGGSFSSISFSYRLGESTVRKIIFESCNLIWEILATKFMPTPSREQWLKVDEEFSTLWHYPNCIGAVDGKHVVFEKSLNTGSLYFNYKKEFSIFLLAVVRVQIHYR</sequence>
<gene>
    <name evidence="1" type="ORF">PR048_015711</name>
</gene>
<organism evidence="1 2">
    <name type="scientific">Dryococelus australis</name>
    <dbReference type="NCBI Taxonomy" id="614101"/>
    <lineage>
        <taxon>Eukaryota</taxon>
        <taxon>Metazoa</taxon>
        <taxon>Ecdysozoa</taxon>
        <taxon>Arthropoda</taxon>
        <taxon>Hexapoda</taxon>
        <taxon>Insecta</taxon>
        <taxon>Pterygota</taxon>
        <taxon>Neoptera</taxon>
        <taxon>Polyneoptera</taxon>
        <taxon>Phasmatodea</taxon>
        <taxon>Verophasmatodea</taxon>
        <taxon>Anareolatae</taxon>
        <taxon>Phasmatidae</taxon>
        <taxon>Eurycanthinae</taxon>
        <taxon>Dryococelus</taxon>
    </lineage>
</organism>
<accession>A0ABQ9HHP5</accession>
<keyword evidence="2" id="KW-1185">Reference proteome</keyword>
<dbReference type="PANTHER" id="PTHR22930">
    <property type="match status" value="1"/>
</dbReference>
<reference evidence="1 2" key="1">
    <citation type="submission" date="2023-02" db="EMBL/GenBank/DDBJ databases">
        <title>LHISI_Scaffold_Assembly.</title>
        <authorList>
            <person name="Stuart O.P."/>
            <person name="Cleave R."/>
            <person name="Magrath M.J.L."/>
            <person name="Mikheyev A.S."/>
        </authorList>
    </citation>
    <scope>NUCLEOTIDE SEQUENCE [LARGE SCALE GENOMIC DNA]</scope>
    <source>
        <strain evidence="1">Daus_M_001</strain>
        <tissue evidence="1">Leg muscle</tissue>
    </source>
</reference>
<dbReference type="InterPro" id="IPR045249">
    <property type="entry name" value="HARBI1-like"/>
</dbReference>
<name>A0ABQ9HHP5_9NEOP</name>
<dbReference type="PANTHER" id="PTHR22930:SF269">
    <property type="entry name" value="NUCLEASE HARBI1-LIKE PROTEIN"/>
    <property type="match status" value="1"/>
</dbReference>
<dbReference type="EMBL" id="JARBHB010000005">
    <property type="protein sequence ID" value="KAJ8883856.1"/>
    <property type="molecule type" value="Genomic_DNA"/>
</dbReference>